<evidence type="ECO:0000313" key="2">
    <source>
        <dbReference type="Proteomes" id="UP000002671"/>
    </source>
</evidence>
<dbReference type="AlphaFoldDB" id="Q83B27"/>
<sequence>MIISLDGQEGIARFFYCTQVKKEIVILHAFIKKTQETPIKELEIAKKRMKEVKNND</sequence>
<organism evidence="1 2">
    <name type="scientific">Coxiella burnetii (strain RSA 493 / Nine Mile phase I)</name>
    <dbReference type="NCBI Taxonomy" id="227377"/>
    <lineage>
        <taxon>Bacteria</taxon>
        <taxon>Pseudomonadati</taxon>
        <taxon>Pseudomonadota</taxon>
        <taxon>Gammaproteobacteria</taxon>
        <taxon>Legionellales</taxon>
        <taxon>Coxiellaceae</taxon>
        <taxon>Coxiella</taxon>
    </lineage>
</organism>
<dbReference type="InterPro" id="IPR009241">
    <property type="entry name" value="HigB-like"/>
</dbReference>
<dbReference type="eggNOG" id="COG4679">
    <property type="taxonomic scope" value="Bacteria"/>
</dbReference>
<dbReference type="Proteomes" id="UP000002671">
    <property type="component" value="Chromosome"/>
</dbReference>
<dbReference type="EMBL" id="AE016828">
    <property type="protein sequence ID" value="AAO91187.1"/>
    <property type="molecule type" value="Genomic_DNA"/>
</dbReference>
<proteinExistence type="predicted"/>
<dbReference type="STRING" id="227377.CBU_1692"/>
<gene>
    <name evidence="1" type="ordered locus">CBU_1692</name>
</gene>
<dbReference type="Pfam" id="PF05973">
    <property type="entry name" value="Gp49"/>
    <property type="match status" value="1"/>
</dbReference>
<accession>Q83B27</accession>
<dbReference type="GeneID" id="1209603"/>
<dbReference type="KEGG" id="cbu:CBU_1692"/>
<dbReference type="EnsemblBacteria" id="AAO91187">
    <property type="protein sequence ID" value="AAO91187"/>
    <property type="gene ID" value="CBU_1692"/>
</dbReference>
<dbReference type="RefSeq" id="WP_010958375.1">
    <property type="nucleotide sequence ID" value="NC_002971.4"/>
</dbReference>
<reference evidence="1 2" key="1">
    <citation type="journal article" date="2003" name="Proc. Natl. Acad. Sci. U.S.A.">
        <title>Complete genome sequence of the Q-fever pathogen, Coxiella burnetii.</title>
        <authorList>
            <person name="Seshadri R."/>
            <person name="Paulsen I.T."/>
            <person name="Eisen J.A."/>
            <person name="Read T.D."/>
            <person name="Nelson K.E."/>
            <person name="Nelson W.C."/>
            <person name="Ward N.L."/>
            <person name="Tettelin H."/>
            <person name="Davidsen T.M."/>
            <person name="Beanan M.J."/>
            <person name="Deboy R.T."/>
            <person name="Daugherty S.C."/>
            <person name="Brinkac L.M."/>
            <person name="Madupu R."/>
            <person name="Dodson R.J."/>
            <person name="Khouri H.M."/>
            <person name="Lee K.H."/>
            <person name="Carty H.A."/>
            <person name="Scanlan D."/>
            <person name="Heinzen R.A."/>
            <person name="Thompson H.A."/>
            <person name="Samuel J.E."/>
            <person name="Fraser C.M."/>
            <person name="Heidelberg J.F."/>
        </authorList>
    </citation>
    <scope>NUCLEOTIDE SEQUENCE [LARGE SCALE GENOMIC DNA]</scope>
    <source>
        <strain evidence="2">RSA 493 / Nine Mile phase I</strain>
    </source>
</reference>
<keyword evidence="2" id="KW-1185">Reference proteome</keyword>
<evidence type="ECO:0000313" key="1">
    <source>
        <dbReference type="EMBL" id="AAO91187.1"/>
    </source>
</evidence>
<dbReference type="HOGENOM" id="CLU_139003_5_0_6"/>
<protein>
    <submittedName>
        <fullName evidence="1">Hypothetical cytosolic protein</fullName>
    </submittedName>
</protein>
<dbReference type="OrthoDB" id="3233388at2"/>
<name>Q83B27_COXBU</name>
<dbReference type="RefSeq" id="NP_820673.1">
    <property type="nucleotide sequence ID" value="NC_002971.4"/>
</dbReference>
<reference evidence="1 2" key="2">
    <citation type="journal article" date="2009" name="Infect. Immun.">
        <title>Comparative genomics reveal extensive transposon-mediated genomic plasticity and diversity among potential effector proteins within the genus Coxiella.</title>
        <authorList>
            <person name="Beare P.A."/>
            <person name="Unsworth N."/>
            <person name="Andoh M."/>
            <person name="Voth D.E."/>
            <person name="Omsland A."/>
            <person name="Gilk S.D."/>
            <person name="Williams K.P."/>
            <person name="Sobral B.W."/>
            <person name="Kupko J.J.III."/>
            <person name="Porcella S.F."/>
            <person name="Samuel J.E."/>
            <person name="Heinzen R.A."/>
        </authorList>
    </citation>
    <scope>NUCLEOTIDE SEQUENCE [LARGE SCALE GENOMIC DNA]</scope>
    <source>
        <strain evidence="2">RSA 493 / Nine Mile phase I</strain>
    </source>
</reference>